<feature type="compositionally biased region" description="Low complexity" evidence="5">
    <location>
        <begin position="712"/>
        <end position="728"/>
    </location>
</feature>
<feature type="region of interest" description="Disordered" evidence="5">
    <location>
        <begin position="237"/>
        <end position="314"/>
    </location>
</feature>
<accession>A0ABP8XPI4</accession>
<feature type="domain" description="Helicase ATP-binding" evidence="6">
    <location>
        <begin position="45"/>
        <end position="203"/>
    </location>
</feature>
<dbReference type="RefSeq" id="WP_253868162.1">
    <property type="nucleotide sequence ID" value="NZ_BAABHM010000016.1"/>
</dbReference>
<dbReference type="InterPro" id="IPR001650">
    <property type="entry name" value="Helicase_C-like"/>
</dbReference>
<dbReference type="PANTHER" id="PTHR12131:SF1">
    <property type="entry name" value="ATP-DEPENDENT RNA HELICASE SUPV3L1, MITOCHONDRIAL-RELATED"/>
    <property type="match status" value="1"/>
</dbReference>
<sequence length="1004" mass="107745">MSDLSPAERYTAFRSQSRSAAEHPELTRFREVVGFELDDFQVQSCEALEQGRAVLVAAPTGAGKTVVGEFAVHLALASGRKAFYTTPIKALSNQKYADLVRRHGPDNVGLLTGDTTLNGDAPVVVMTTEVLRNMLYAGSPTLDGLAYVVMDEVHYLADRFRGPVWEEVIIHLSDDVQLVSLSATVSNAEEFGDWLEMVRGDTAVIVSERRPVPLWQHVLMSSPEPRGTPRLLDLYAGHVDPTDPGTSPPINPDLSAAFRSGRGGNRPGDYRGGPGGRRGRAAARGRGDRGYRGAGGRRTGDSSGGVGQGIGQGRRTPPRFIVVDALGAAALLPAIYFVFSRAGCEASVEQCLKAGLRLTTPQEEATIRSVVEERTAAIPPEDLDVLGYWSWSQALARGVAAHHAGMLPVFKETVEDLFSRGLVKVVFATETLALGINMPARSVVLDKLVKWDGTSHVPVTPGEFTQLTGRAGRRGIDIEGHAVVVDHPALDPVALAGLASKRLYPLKSSFRPTYNMAVNLVAQVGRDRAREVLETSFAQFQADRGVVGLAKQAQAHAEGLDGYAKAMSCTEGDFGAYMDLRGAIKDREKELSRAASGAQRAEVVAALEQLRRGDVVEVPTGRRRGYVLVLDPGEPGGFDGPRPTVLTQERQVKKLTLADAPAGLETVTTVKIPKAFNPRKPDARRDLVSSMRNALGALADDVPAAHSTSSPAGRRAASAARGGKALAGRRPDASTDAELARLRKALKAHPCHACPERDDHARWAERWNKLKREHDQLVRRVEGRTGSIARTFDRTLDVLLTLGYLQRTRTGNGPDGVEPGAAGQGGAVQGPGRIRVTDDGRWLRRLYAENDLLLAECLRRGVWDGLDPAGLAAVVSTVVYQSRRDDAPDPYVPGGPTGRLAGVLDDTQRVWSEVDDLEEAHGIEATGPLDLGLVGAMYRWASGKGLDSVLRGSDLAAGDFVRWCKQVIDVLDQLGGAAPSGKLRATARQAQDAVLRGVVAYSSL</sequence>
<keyword evidence="2" id="KW-0378">Hydrolase</keyword>
<feature type="compositionally biased region" description="Gly residues" evidence="5">
    <location>
        <begin position="261"/>
        <end position="276"/>
    </location>
</feature>
<dbReference type="InterPro" id="IPR058621">
    <property type="entry name" value="SH3_HelY"/>
</dbReference>
<reference evidence="9" key="1">
    <citation type="journal article" date="2019" name="Int. J. Syst. Evol. Microbiol.">
        <title>The Global Catalogue of Microorganisms (GCM) 10K type strain sequencing project: providing services to taxonomists for standard genome sequencing and annotation.</title>
        <authorList>
            <consortium name="The Broad Institute Genomics Platform"/>
            <consortium name="The Broad Institute Genome Sequencing Center for Infectious Disease"/>
            <person name="Wu L."/>
            <person name="Ma J."/>
        </authorList>
    </citation>
    <scope>NUCLEOTIDE SEQUENCE [LARGE SCALE GENOMIC DNA]</scope>
    <source>
        <strain evidence="9">JCM 17975</strain>
    </source>
</reference>
<dbReference type="Pfam" id="PF00270">
    <property type="entry name" value="DEAD"/>
    <property type="match status" value="1"/>
</dbReference>
<feature type="region of interest" description="Disordered" evidence="5">
    <location>
        <begin position="699"/>
        <end position="735"/>
    </location>
</feature>
<dbReference type="InterPro" id="IPR012961">
    <property type="entry name" value="Ski2/MTR4_C"/>
</dbReference>
<dbReference type="EMBL" id="BAABHM010000016">
    <property type="protein sequence ID" value="GAA4711132.1"/>
    <property type="molecule type" value="Genomic_DNA"/>
</dbReference>
<dbReference type="InterPro" id="IPR011545">
    <property type="entry name" value="DEAD/DEAH_box_helicase_dom"/>
</dbReference>
<dbReference type="SUPFAM" id="SSF52540">
    <property type="entry name" value="P-loop containing nucleoside triphosphate hydrolases"/>
    <property type="match status" value="1"/>
</dbReference>
<keyword evidence="3 8" id="KW-0347">Helicase</keyword>
<dbReference type="PROSITE" id="PS51194">
    <property type="entry name" value="HELICASE_CTER"/>
    <property type="match status" value="1"/>
</dbReference>
<dbReference type="SMART" id="SM00490">
    <property type="entry name" value="HELICc"/>
    <property type="match status" value="1"/>
</dbReference>
<dbReference type="InterPro" id="IPR050699">
    <property type="entry name" value="RNA-DNA_Helicase"/>
</dbReference>
<dbReference type="Proteomes" id="UP001500843">
    <property type="component" value="Unassembled WGS sequence"/>
</dbReference>
<feature type="domain" description="Helicase C-terminal" evidence="7">
    <location>
        <begin position="322"/>
        <end position="514"/>
    </location>
</feature>
<keyword evidence="1" id="KW-0547">Nucleotide-binding</keyword>
<feature type="compositionally biased region" description="Gly residues" evidence="5">
    <location>
        <begin position="292"/>
        <end position="312"/>
    </location>
</feature>
<dbReference type="InterPro" id="IPR027417">
    <property type="entry name" value="P-loop_NTPase"/>
</dbReference>
<protein>
    <submittedName>
        <fullName evidence="8">RNA helicase</fullName>
    </submittedName>
</protein>
<dbReference type="PROSITE" id="PS51192">
    <property type="entry name" value="HELICASE_ATP_BIND_1"/>
    <property type="match status" value="1"/>
</dbReference>
<evidence type="ECO:0000256" key="3">
    <source>
        <dbReference type="ARBA" id="ARBA00022806"/>
    </source>
</evidence>
<dbReference type="SMART" id="SM00487">
    <property type="entry name" value="DEXDc"/>
    <property type="match status" value="1"/>
</dbReference>
<dbReference type="Pfam" id="PF26090">
    <property type="entry name" value="SH3_HelY"/>
    <property type="match status" value="1"/>
</dbReference>
<name>A0ABP8XPI4_9MICO</name>
<gene>
    <name evidence="8" type="ORF">GCM10023198_37420</name>
</gene>
<evidence type="ECO:0000259" key="7">
    <source>
        <dbReference type="PROSITE" id="PS51194"/>
    </source>
</evidence>
<organism evidence="8 9">
    <name type="scientific">Promicromonospora umidemergens</name>
    <dbReference type="NCBI Taxonomy" id="629679"/>
    <lineage>
        <taxon>Bacteria</taxon>
        <taxon>Bacillati</taxon>
        <taxon>Actinomycetota</taxon>
        <taxon>Actinomycetes</taxon>
        <taxon>Micrococcales</taxon>
        <taxon>Promicromonosporaceae</taxon>
        <taxon>Promicromonospora</taxon>
    </lineage>
</organism>
<dbReference type="InterPro" id="IPR014001">
    <property type="entry name" value="Helicase_ATP-bd"/>
</dbReference>
<dbReference type="PANTHER" id="PTHR12131">
    <property type="entry name" value="ATP-DEPENDENT RNA AND DNA HELICASE"/>
    <property type="match status" value="1"/>
</dbReference>
<keyword evidence="4" id="KW-0067">ATP-binding</keyword>
<evidence type="ECO:0000256" key="1">
    <source>
        <dbReference type="ARBA" id="ARBA00022741"/>
    </source>
</evidence>
<dbReference type="Pfam" id="PF00271">
    <property type="entry name" value="Helicase_C"/>
    <property type="match status" value="1"/>
</dbReference>
<evidence type="ECO:0000313" key="9">
    <source>
        <dbReference type="Proteomes" id="UP001500843"/>
    </source>
</evidence>
<feature type="region of interest" description="Disordered" evidence="5">
    <location>
        <begin position="810"/>
        <end position="831"/>
    </location>
</feature>
<evidence type="ECO:0000256" key="2">
    <source>
        <dbReference type="ARBA" id="ARBA00022801"/>
    </source>
</evidence>
<dbReference type="GO" id="GO:0004386">
    <property type="term" value="F:helicase activity"/>
    <property type="evidence" value="ECO:0007669"/>
    <property type="project" value="UniProtKB-KW"/>
</dbReference>
<dbReference type="SMART" id="SM01142">
    <property type="entry name" value="DSHCT"/>
    <property type="match status" value="1"/>
</dbReference>
<evidence type="ECO:0000256" key="5">
    <source>
        <dbReference type="SAM" id="MobiDB-lite"/>
    </source>
</evidence>
<dbReference type="Pfam" id="PF08148">
    <property type="entry name" value="DSHCT"/>
    <property type="match status" value="1"/>
</dbReference>
<proteinExistence type="predicted"/>
<dbReference type="Gene3D" id="3.40.50.300">
    <property type="entry name" value="P-loop containing nucleotide triphosphate hydrolases"/>
    <property type="match status" value="2"/>
</dbReference>
<dbReference type="CDD" id="cd18795">
    <property type="entry name" value="SF2_C_Ski2"/>
    <property type="match status" value="1"/>
</dbReference>
<dbReference type="Gene3D" id="1.10.3380.30">
    <property type="match status" value="1"/>
</dbReference>
<evidence type="ECO:0000259" key="6">
    <source>
        <dbReference type="PROSITE" id="PS51192"/>
    </source>
</evidence>
<evidence type="ECO:0000313" key="8">
    <source>
        <dbReference type="EMBL" id="GAA4711132.1"/>
    </source>
</evidence>
<keyword evidence="9" id="KW-1185">Reference proteome</keyword>
<comment type="caution">
    <text evidence="8">The sequence shown here is derived from an EMBL/GenBank/DDBJ whole genome shotgun (WGS) entry which is preliminary data.</text>
</comment>
<evidence type="ECO:0000256" key="4">
    <source>
        <dbReference type="ARBA" id="ARBA00022840"/>
    </source>
</evidence>